<accession>A0ABP8H7T8</accession>
<evidence type="ECO:0000313" key="1">
    <source>
        <dbReference type="EMBL" id="GAA4335576.1"/>
    </source>
</evidence>
<reference evidence="2" key="1">
    <citation type="journal article" date="2019" name="Int. J. Syst. Evol. Microbiol.">
        <title>The Global Catalogue of Microorganisms (GCM) 10K type strain sequencing project: providing services to taxonomists for standard genome sequencing and annotation.</title>
        <authorList>
            <consortium name="The Broad Institute Genomics Platform"/>
            <consortium name="The Broad Institute Genome Sequencing Center for Infectious Disease"/>
            <person name="Wu L."/>
            <person name="Ma J."/>
        </authorList>
    </citation>
    <scope>NUCLEOTIDE SEQUENCE [LARGE SCALE GENOMIC DNA]</scope>
    <source>
        <strain evidence="2">JCM 17919</strain>
    </source>
</reference>
<protein>
    <submittedName>
        <fullName evidence="1">Uncharacterized protein</fullName>
    </submittedName>
</protein>
<gene>
    <name evidence="1" type="ORF">GCM10023184_30470</name>
</gene>
<dbReference type="Proteomes" id="UP001501725">
    <property type="component" value="Unassembled WGS sequence"/>
</dbReference>
<name>A0ABP8H7T8_9BACT</name>
<proteinExistence type="predicted"/>
<dbReference type="EMBL" id="BAABGY010000008">
    <property type="protein sequence ID" value="GAA4335576.1"/>
    <property type="molecule type" value="Genomic_DNA"/>
</dbReference>
<evidence type="ECO:0000313" key="2">
    <source>
        <dbReference type="Proteomes" id="UP001501725"/>
    </source>
</evidence>
<organism evidence="1 2">
    <name type="scientific">Flaviaesturariibacter amylovorans</name>
    <dbReference type="NCBI Taxonomy" id="1084520"/>
    <lineage>
        <taxon>Bacteria</taxon>
        <taxon>Pseudomonadati</taxon>
        <taxon>Bacteroidota</taxon>
        <taxon>Chitinophagia</taxon>
        <taxon>Chitinophagales</taxon>
        <taxon>Chitinophagaceae</taxon>
        <taxon>Flaviaestuariibacter</taxon>
    </lineage>
</organism>
<dbReference type="RefSeq" id="WP_345256611.1">
    <property type="nucleotide sequence ID" value="NZ_BAABGY010000008.1"/>
</dbReference>
<keyword evidence="2" id="KW-1185">Reference proteome</keyword>
<sequence>MGRIEEQEITRMDLDGLQLEYAQALSELRSSLLNGTPWEQVQEHRFQVTTLSIALHRRLQSGSLDPAQHRNRG</sequence>
<comment type="caution">
    <text evidence="1">The sequence shown here is derived from an EMBL/GenBank/DDBJ whole genome shotgun (WGS) entry which is preliminary data.</text>
</comment>